<protein>
    <recommendedName>
        <fullName evidence="4">Solute-binding protein family 3/N-terminal domain-containing protein</fullName>
    </recommendedName>
</protein>
<evidence type="ECO:0000313" key="6">
    <source>
        <dbReference type="Proteomes" id="UP000494117"/>
    </source>
</evidence>
<keyword evidence="6" id="KW-1185">Reference proteome</keyword>
<feature type="domain" description="Solute-binding protein family 3/N-terminal" evidence="4">
    <location>
        <begin position="65"/>
        <end position="283"/>
    </location>
</feature>
<proteinExistence type="predicted"/>
<keyword evidence="1 3" id="KW-0732">Signal</keyword>
<dbReference type="EMBL" id="CADILG010000003">
    <property type="protein sequence ID" value="CAB3829895.1"/>
    <property type="molecule type" value="Genomic_DNA"/>
</dbReference>
<dbReference type="AlphaFoldDB" id="A0A6S7DK09"/>
<dbReference type="SMART" id="SM00062">
    <property type="entry name" value="PBPb"/>
    <property type="match status" value="1"/>
</dbReference>
<feature type="chain" id="PRO_5029012930" description="Solute-binding protein family 3/N-terminal domain-containing protein" evidence="3">
    <location>
        <begin position="23"/>
        <end position="298"/>
    </location>
</feature>
<evidence type="ECO:0000259" key="4">
    <source>
        <dbReference type="SMART" id="SM00062"/>
    </source>
</evidence>
<dbReference type="SUPFAM" id="SSF53850">
    <property type="entry name" value="Periplasmic binding protein-like II"/>
    <property type="match status" value="1"/>
</dbReference>
<dbReference type="Pfam" id="PF00497">
    <property type="entry name" value="SBP_bac_3"/>
    <property type="match status" value="1"/>
</dbReference>
<evidence type="ECO:0000256" key="2">
    <source>
        <dbReference type="SAM" id="MobiDB-lite"/>
    </source>
</evidence>
<feature type="signal peptide" evidence="3">
    <location>
        <begin position="1"/>
        <end position="22"/>
    </location>
</feature>
<dbReference type="Gene3D" id="3.40.190.10">
    <property type="entry name" value="Periplasmic binding protein-like II"/>
    <property type="match status" value="2"/>
</dbReference>
<evidence type="ECO:0000256" key="1">
    <source>
        <dbReference type="ARBA" id="ARBA00022729"/>
    </source>
</evidence>
<accession>A0A6S7DK09</accession>
<dbReference type="RefSeq" id="WP_246302293.1">
    <property type="nucleotide sequence ID" value="NZ_CADILG010000003.1"/>
</dbReference>
<gene>
    <name evidence="5" type="ORF">LMG26858_00639</name>
</gene>
<organism evidence="5 6">
    <name type="scientific">Achromobacter anxifer</name>
    <dbReference type="NCBI Taxonomy" id="1287737"/>
    <lineage>
        <taxon>Bacteria</taxon>
        <taxon>Pseudomonadati</taxon>
        <taxon>Pseudomonadota</taxon>
        <taxon>Betaproteobacteria</taxon>
        <taxon>Burkholderiales</taxon>
        <taxon>Alcaligenaceae</taxon>
        <taxon>Achromobacter</taxon>
    </lineage>
</organism>
<evidence type="ECO:0000256" key="3">
    <source>
        <dbReference type="SAM" id="SignalP"/>
    </source>
</evidence>
<sequence>MIRRIRVVVLGACMAACGLAQAQSQQLSQQPPQSQQPSGQQQQPPQLQQPQQQPQAFAAARARGELVVGVPYLAPPPAAGAKIRTPDGLDAAMADRLGQSLGLPVRLVQLPREQAAAALAAGQVDLALADGASGQPDGVAAQGTGYAARPKAVIRSDTSLRRPADVRGRSVCVAEAATASKALAESWGAVVRTYRVPSDALVAVREGSCDIGLVDDAVWEPLVRFPEWKKFSSTLAADGAKAERVWLLPAGDAASRAWLGQEMRAWDRAGAWKQMTAKWARDVAFDVYLDQEVPDCHG</sequence>
<reference evidence="5 6" key="1">
    <citation type="submission" date="2020-04" db="EMBL/GenBank/DDBJ databases">
        <authorList>
            <person name="De Canck E."/>
        </authorList>
    </citation>
    <scope>NUCLEOTIDE SEQUENCE [LARGE SCALE GENOMIC DNA]</scope>
    <source>
        <strain evidence="5 6">LMG 26858</strain>
    </source>
</reference>
<evidence type="ECO:0000313" key="5">
    <source>
        <dbReference type="EMBL" id="CAB3829895.1"/>
    </source>
</evidence>
<feature type="region of interest" description="Disordered" evidence="2">
    <location>
        <begin position="27"/>
        <end position="54"/>
    </location>
</feature>
<dbReference type="PANTHER" id="PTHR35936">
    <property type="entry name" value="MEMBRANE-BOUND LYTIC MUREIN TRANSGLYCOSYLASE F"/>
    <property type="match status" value="1"/>
</dbReference>
<dbReference type="Proteomes" id="UP000494117">
    <property type="component" value="Unassembled WGS sequence"/>
</dbReference>
<name>A0A6S7DK09_9BURK</name>
<dbReference type="InterPro" id="IPR001638">
    <property type="entry name" value="Solute-binding_3/MltF_N"/>
</dbReference>